<feature type="region of interest" description="Disordered" evidence="1">
    <location>
        <begin position="128"/>
        <end position="161"/>
    </location>
</feature>
<evidence type="ECO:0000313" key="3">
    <source>
        <dbReference type="Proteomes" id="UP001651050"/>
    </source>
</evidence>
<comment type="caution">
    <text evidence="2">The sequence shown here is derived from an EMBL/GenBank/DDBJ whole genome shotgun (WGS) entry which is preliminary data.</text>
</comment>
<evidence type="ECO:0000313" key="2">
    <source>
        <dbReference type="EMBL" id="MCK9795324.1"/>
    </source>
</evidence>
<organism evidence="2 3">
    <name type="scientific">Isoptericola peretonis</name>
    <dbReference type="NCBI Taxonomy" id="2918523"/>
    <lineage>
        <taxon>Bacteria</taxon>
        <taxon>Bacillati</taxon>
        <taxon>Actinomycetota</taxon>
        <taxon>Actinomycetes</taxon>
        <taxon>Micrococcales</taxon>
        <taxon>Promicromonosporaceae</taxon>
        <taxon>Isoptericola</taxon>
    </lineage>
</organism>
<reference evidence="2 3" key="1">
    <citation type="submission" date="2022-02" db="EMBL/GenBank/DDBJ databases">
        <title>The car tank lid bacteriome: a reservoir of bacteria with potential in bioremediation of fuel.</title>
        <authorList>
            <person name="Vidal-Verdu A."/>
            <person name="Gomez-Martinez D."/>
            <person name="Latorre-Perez A."/>
            <person name="Pereto J."/>
            <person name="Porcar M."/>
        </authorList>
    </citation>
    <scope>NUCLEOTIDE SEQUENCE [LARGE SCALE GENOMIC DNA]</scope>
    <source>
        <strain evidence="2 3">4D.3</strain>
    </source>
</reference>
<dbReference type="Proteomes" id="UP001651050">
    <property type="component" value="Unassembled WGS sequence"/>
</dbReference>
<dbReference type="RefSeq" id="WP_416345174.1">
    <property type="nucleotide sequence ID" value="NZ_JALQCY010000005.1"/>
</dbReference>
<accession>A0ABT0J7D1</accession>
<keyword evidence="3" id="KW-1185">Reference proteome</keyword>
<gene>
    <name evidence="2" type="ORF">M1843_16360</name>
</gene>
<feature type="compositionally biased region" description="Basic and acidic residues" evidence="1">
    <location>
        <begin position="129"/>
        <end position="138"/>
    </location>
</feature>
<protein>
    <submittedName>
        <fullName evidence="2">Uncharacterized protein</fullName>
    </submittedName>
</protein>
<proteinExistence type="predicted"/>
<sequence length="161" mass="17349">MTDDLARAGARWDADPGAGEWILPLLGEFGPTVDAIVPPVYDAYAVVPFPLDEGEPGERDVDLDGVSARLEELLTALAPATGDQPVHVGLWEGWGYLYDQGDDPATAPGLAALYVSGDRPRWWQRGRAARADRAELRRPAAAPRPAVDRLAGRPVVVPRHP</sequence>
<dbReference type="EMBL" id="JALQCY010000005">
    <property type="protein sequence ID" value="MCK9795324.1"/>
    <property type="molecule type" value="Genomic_DNA"/>
</dbReference>
<evidence type="ECO:0000256" key="1">
    <source>
        <dbReference type="SAM" id="MobiDB-lite"/>
    </source>
</evidence>
<name>A0ABT0J7D1_9MICO</name>